<feature type="region of interest" description="Disordered" evidence="1">
    <location>
        <begin position="75"/>
        <end position="116"/>
    </location>
</feature>
<evidence type="ECO:0000256" key="1">
    <source>
        <dbReference type="SAM" id="MobiDB-lite"/>
    </source>
</evidence>
<feature type="compositionally biased region" description="Low complexity" evidence="1">
    <location>
        <begin position="91"/>
        <end position="100"/>
    </location>
</feature>
<reference evidence="2 3" key="1">
    <citation type="submission" date="2019-01" db="EMBL/GenBank/DDBJ databases">
        <authorList>
            <person name="Sayadi A."/>
        </authorList>
    </citation>
    <scope>NUCLEOTIDE SEQUENCE [LARGE SCALE GENOMIC DNA]</scope>
</reference>
<dbReference type="OrthoDB" id="6371055at2759"/>
<accession>A0A653D5L0</accession>
<evidence type="ECO:0000313" key="3">
    <source>
        <dbReference type="Proteomes" id="UP000410492"/>
    </source>
</evidence>
<dbReference type="EMBL" id="CAACVG010010212">
    <property type="protein sequence ID" value="VEN55253.1"/>
    <property type="molecule type" value="Genomic_DNA"/>
</dbReference>
<keyword evidence="3" id="KW-1185">Reference proteome</keyword>
<dbReference type="Proteomes" id="UP000410492">
    <property type="component" value="Unassembled WGS sequence"/>
</dbReference>
<name>A0A653D5L0_CALMS</name>
<evidence type="ECO:0000313" key="2">
    <source>
        <dbReference type="EMBL" id="VEN55253.1"/>
    </source>
</evidence>
<sequence length="132" mass="14769">MHVKLNTTNDIKQKFCSSNCIRAILLRPKAQPAFESYSPPQQFEPVNSPVPRRPQIAGAVPAPVETQTFDFGPVARPVKSFSPAPKPRPAPVQFAQPAPVENDYDLPPRPSKITYAEPVGRPRRFRFFRTSS</sequence>
<organism evidence="2 3">
    <name type="scientific">Callosobruchus maculatus</name>
    <name type="common">Southern cowpea weevil</name>
    <name type="synonym">Pulse bruchid</name>
    <dbReference type="NCBI Taxonomy" id="64391"/>
    <lineage>
        <taxon>Eukaryota</taxon>
        <taxon>Metazoa</taxon>
        <taxon>Ecdysozoa</taxon>
        <taxon>Arthropoda</taxon>
        <taxon>Hexapoda</taxon>
        <taxon>Insecta</taxon>
        <taxon>Pterygota</taxon>
        <taxon>Neoptera</taxon>
        <taxon>Endopterygota</taxon>
        <taxon>Coleoptera</taxon>
        <taxon>Polyphaga</taxon>
        <taxon>Cucujiformia</taxon>
        <taxon>Chrysomeloidea</taxon>
        <taxon>Chrysomelidae</taxon>
        <taxon>Bruchinae</taxon>
        <taxon>Bruchini</taxon>
        <taxon>Callosobruchus</taxon>
    </lineage>
</organism>
<protein>
    <submittedName>
        <fullName evidence="2">Uncharacterized protein</fullName>
    </submittedName>
</protein>
<feature type="region of interest" description="Disordered" evidence="1">
    <location>
        <begin position="35"/>
        <end position="56"/>
    </location>
</feature>
<dbReference type="AlphaFoldDB" id="A0A653D5L0"/>
<gene>
    <name evidence="2" type="ORF">CALMAC_LOCUS14481</name>
</gene>
<proteinExistence type="predicted"/>